<accession>A0A0V1CL41</accession>
<dbReference type="AlphaFoldDB" id="A0A0V1CL41"/>
<dbReference type="Proteomes" id="UP000054653">
    <property type="component" value="Unassembled WGS sequence"/>
</dbReference>
<proteinExistence type="predicted"/>
<evidence type="ECO:0000313" key="2">
    <source>
        <dbReference type="Proteomes" id="UP000054653"/>
    </source>
</evidence>
<keyword evidence="2" id="KW-1185">Reference proteome</keyword>
<evidence type="ECO:0000313" key="1">
    <source>
        <dbReference type="EMBL" id="KRY49443.1"/>
    </source>
</evidence>
<protein>
    <submittedName>
        <fullName evidence="1">Uncharacterized protein</fullName>
    </submittedName>
</protein>
<organism evidence="1 2">
    <name type="scientific">Trichinella britovi</name>
    <name type="common">Parasitic roundworm</name>
    <dbReference type="NCBI Taxonomy" id="45882"/>
    <lineage>
        <taxon>Eukaryota</taxon>
        <taxon>Metazoa</taxon>
        <taxon>Ecdysozoa</taxon>
        <taxon>Nematoda</taxon>
        <taxon>Enoplea</taxon>
        <taxon>Dorylaimia</taxon>
        <taxon>Trichinellida</taxon>
        <taxon>Trichinellidae</taxon>
        <taxon>Trichinella</taxon>
    </lineage>
</organism>
<gene>
    <name evidence="1" type="ORF">T03_17011</name>
</gene>
<name>A0A0V1CL41_TRIBR</name>
<comment type="caution">
    <text evidence="1">The sequence shown here is derived from an EMBL/GenBank/DDBJ whole genome shotgun (WGS) entry which is preliminary data.</text>
</comment>
<reference evidence="1 2" key="1">
    <citation type="submission" date="2015-01" db="EMBL/GenBank/DDBJ databases">
        <title>Evolution of Trichinella species and genotypes.</title>
        <authorList>
            <person name="Korhonen P.K."/>
            <person name="Edoardo P."/>
            <person name="Giuseppe L.R."/>
            <person name="Gasser R.B."/>
        </authorList>
    </citation>
    <scope>NUCLEOTIDE SEQUENCE [LARGE SCALE GENOMIC DNA]</scope>
    <source>
        <strain evidence="1">ISS120</strain>
    </source>
</reference>
<dbReference type="EMBL" id="JYDI01000175">
    <property type="protein sequence ID" value="KRY49443.1"/>
    <property type="molecule type" value="Genomic_DNA"/>
</dbReference>
<dbReference type="OMA" id="QAFPPCL"/>
<sequence>MKDLSAPHAVVECFLLEFFLSDKQWQSVACRLPVSLVFFSVSVSLTDYTDTALSPAVTGLKQAFPPCLLPLSRMPSYQQLF</sequence>